<feature type="region of interest" description="Disordered" evidence="1">
    <location>
        <begin position="49"/>
        <end position="107"/>
    </location>
</feature>
<keyword evidence="3" id="KW-1185">Reference proteome</keyword>
<protein>
    <recommendedName>
        <fullName evidence="4">Lea domain protein</fullName>
    </recommendedName>
</protein>
<feature type="compositionally biased region" description="Basic and acidic residues" evidence="1">
    <location>
        <begin position="74"/>
        <end position="107"/>
    </location>
</feature>
<proteinExistence type="predicted"/>
<evidence type="ECO:0000313" key="2">
    <source>
        <dbReference type="EMBL" id="KAF4304927.1"/>
    </source>
</evidence>
<evidence type="ECO:0000313" key="3">
    <source>
        <dbReference type="Proteomes" id="UP000572817"/>
    </source>
</evidence>
<dbReference type="Proteomes" id="UP000572817">
    <property type="component" value="Unassembled WGS sequence"/>
</dbReference>
<dbReference type="OrthoDB" id="4023585at2759"/>
<evidence type="ECO:0000256" key="1">
    <source>
        <dbReference type="SAM" id="MobiDB-lite"/>
    </source>
</evidence>
<organism evidence="2 3">
    <name type="scientific">Botryosphaeria dothidea</name>
    <dbReference type="NCBI Taxonomy" id="55169"/>
    <lineage>
        <taxon>Eukaryota</taxon>
        <taxon>Fungi</taxon>
        <taxon>Dikarya</taxon>
        <taxon>Ascomycota</taxon>
        <taxon>Pezizomycotina</taxon>
        <taxon>Dothideomycetes</taxon>
        <taxon>Dothideomycetes incertae sedis</taxon>
        <taxon>Botryosphaeriales</taxon>
        <taxon>Botryosphaeriaceae</taxon>
        <taxon>Botryosphaeria</taxon>
    </lineage>
</organism>
<gene>
    <name evidence="2" type="ORF">GTA08_BOTSDO06603</name>
</gene>
<evidence type="ECO:0008006" key="4">
    <source>
        <dbReference type="Google" id="ProtNLM"/>
    </source>
</evidence>
<name>A0A8H4IR69_9PEZI</name>
<dbReference type="EMBL" id="WWBZ02000040">
    <property type="protein sequence ID" value="KAF4304927.1"/>
    <property type="molecule type" value="Genomic_DNA"/>
</dbReference>
<accession>A0A8H4IR69</accession>
<reference evidence="2" key="1">
    <citation type="submission" date="2020-04" db="EMBL/GenBank/DDBJ databases">
        <title>Genome Assembly and Annotation of Botryosphaeria dothidea sdau 11-99, a Latent Pathogen of Apple Fruit Ring Rot in China.</title>
        <authorList>
            <person name="Yu C."/>
            <person name="Diao Y."/>
            <person name="Lu Q."/>
            <person name="Zhao J."/>
            <person name="Cui S."/>
            <person name="Peng C."/>
            <person name="He B."/>
            <person name="Liu H."/>
        </authorList>
    </citation>
    <scope>NUCLEOTIDE SEQUENCE [LARGE SCALE GENOMIC DNA]</scope>
    <source>
        <strain evidence="2">Sdau11-99</strain>
    </source>
</reference>
<sequence length="107" mass="11140">MFRAAIARNARLFTTSARVQKSTVEAVKDTAKKVDRTVSDELVKGIEKGEEAASKAKSATGVGKQKAEGTAAEAKGKTHEVAGEAKGKAREVAGKAQGKAEEVKGKL</sequence>
<comment type="caution">
    <text evidence="2">The sequence shown here is derived from an EMBL/GenBank/DDBJ whole genome shotgun (WGS) entry which is preliminary data.</text>
</comment>
<dbReference type="AlphaFoldDB" id="A0A8H4IR69"/>